<name>A0A645DRZ4_9ZZZZ</name>
<evidence type="ECO:0008006" key="3">
    <source>
        <dbReference type="Google" id="ProtNLM"/>
    </source>
</evidence>
<accession>A0A645DRZ4</accession>
<dbReference type="Gene3D" id="1.20.5.340">
    <property type="match status" value="1"/>
</dbReference>
<comment type="caution">
    <text evidence="2">The sequence shown here is derived from an EMBL/GenBank/DDBJ whole genome shotgun (WGS) entry which is preliminary data.</text>
</comment>
<evidence type="ECO:0000256" key="1">
    <source>
        <dbReference type="SAM" id="MobiDB-lite"/>
    </source>
</evidence>
<proteinExistence type="predicted"/>
<feature type="region of interest" description="Disordered" evidence="1">
    <location>
        <begin position="58"/>
        <end position="88"/>
    </location>
</feature>
<protein>
    <recommendedName>
        <fullName evidence="3">Chromosome partition protein Smc</fullName>
    </recommendedName>
</protein>
<evidence type="ECO:0000313" key="2">
    <source>
        <dbReference type="EMBL" id="MPM92107.1"/>
    </source>
</evidence>
<gene>
    <name evidence="2" type="ORF">SDC9_139241</name>
</gene>
<dbReference type="EMBL" id="VSSQ01039093">
    <property type="protein sequence ID" value="MPM92107.1"/>
    <property type="molecule type" value="Genomic_DNA"/>
</dbReference>
<sequence length="203" mass="23602">MFSWKNIKDTYTDKVKNSYSTGDKALGILEVVGKSIVSGATAVVKEIPTLVNNMVDESSNQAKKNADRILKDSDSSSESKEKAREYLEKHDSVKERIKEHKDKIEQSSTQYFDQNTIEKREKDDCEKRISNAERYVDKYNEQIKKLEEKKQSLEQKLTQLDATEALKCKEDIDKISNALVDYTYKVNKHQKDIEKYTKKLELY</sequence>
<dbReference type="AlphaFoldDB" id="A0A645DRZ4"/>
<reference evidence="2" key="1">
    <citation type="submission" date="2019-08" db="EMBL/GenBank/DDBJ databases">
        <authorList>
            <person name="Kucharzyk K."/>
            <person name="Murdoch R.W."/>
            <person name="Higgins S."/>
            <person name="Loffler F."/>
        </authorList>
    </citation>
    <scope>NUCLEOTIDE SEQUENCE</scope>
</reference>
<feature type="compositionally biased region" description="Basic and acidic residues" evidence="1">
    <location>
        <begin position="64"/>
        <end position="88"/>
    </location>
</feature>
<organism evidence="2">
    <name type="scientific">bioreactor metagenome</name>
    <dbReference type="NCBI Taxonomy" id="1076179"/>
    <lineage>
        <taxon>unclassified sequences</taxon>
        <taxon>metagenomes</taxon>
        <taxon>ecological metagenomes</taxon>
    </lineage>
</organism>